<keyword evidence="3" id="KW-1185">Reference proteome</keyword>
<evidence type="ECO:0000313" key="3">
    <source>
        <dbReference type="Proteomes" id="UP001472677"/>
    </source>
</evidence>
<evidence type="ECO:0000256" key="1">
    <source>
        <dbReference type="SAM" id="MobiDB-lite"/>
    </source>
</evidence>
<dbReference type="Proteomes" id="UP001472677">
    <property type="component" value="Unassembled WGS sequence"/>
</dbReference>
<accession>A0ABR2E997</accession>
<gene>
    <name evidence="2" type="ORF">V6N12_009489</name>
</gene>
<proteinExistence type="predicted"/>
<protein>
    <submittedName>
        <fullName evidence="2">Uncharacterized protein</fullName>
    </submittedName>
</protein>
<feature type="compositionally biased region" description="Basic residues" evidence="1">
    <location>
        <begin position="108"/>
        <end position="117"/>
    </location>
</feature>
<reference evidence="2 3" key="1">
    <citation type="journal article" date="2024" name="G3 (Bethesda)">
        <title>Genome assembly of Hibiscus sabdariffa L. provides insights into metabolisms of medicinal natural products.</title>
        <authorList>
            <person name="Kim T."/>
        </authorList>
    </citation>
    <scope>NUCLEOTIDE SEQUENCE [LARGE SCALE GENOMIC DNA]</scope>
    <source>
        <strain evidence="2">TK-2024</strain>
        <tissue evidence="2">Old leaves</tissue>
    </source>
</reference>
<dbReference type="EMBL" id="JBBPBM010000018">
    <property type="protein sequence ID" value="KAK8555341.1"/>
    <property type="molecule type" value="Genomic_DNA"/>
</dbReference>
<feature type="region of interest" description="Disordered" evidence="1">
    <location>
        <begin position="1"/>
        <end position="34"/>
    </location>
</feature>
<comment type="caution">
    <text evidence="2">The sequence shown here is derived from an EMBL/GenBank/DDBJ whole genome shotgun (WGS) entry which is preliminary data.</text>
</comment>
<evidence type="ECO:0000313" key="2">
    <source>
        <dbReference type="EMBL" id="KAK8555341.1"/>
    </source>
</evidence>
<feature type="region of interest" description="Disordered" evidence="1">
    <location>
        <begin position="138"/>
        <end position="169"/>
    </location>
</feature>
<name>A0ABR2E997_9ROSI</name>
<organism evidence="2 3">
    <name type="scientific">Hibiscus sabdariffa</name>
    <name type="common">roselle</name>
    <dbReference type="NCBI Taxonomy" id="183260"/>
    <lineage>
        <taxon>Eukaryota</taxon>
        <taxon>Viridiplantae</taxon>
        <taxon>Streptophyta</taxon>
        <taxon>Embryophyta</taxon>
        <taxon>Tracheophyta</taxon>
        <taxon>Spermatophyta</taxon>
        <taxon>Magnoliopsida</taxon>
        <taxon>eudicotyledons</taxon>
        <taxon>Gunneridae</taxon>
        <taxon>Pentapetalae</taxon>
        <taxon>rosids</taxon>
        <taxon>malvids</taxon>
        <taxon>Malvales</taxon>
        <taxon>Malvaceae</taxon>
        <taxon>Malvoideae</taxon>
        <taxon>Hibiscus</taxon>
    </lineage>
</organism>
<feature type="compositionally biased region" description="Basic and acidic residues" evidence="1">
    <location>
        <begin position="17"/>
        <end position="27"/>
    </location>
</feature>
<sequence length="214" mass="22953">MSRLGSKMDGHHRRRRISDEAIRRKSDLPTSPLPIQVKKSISLLSRCYSTPRTPCADSRPLGAGGKRTIGGRKAPLGATPAYHVQTQGPSVREASTPWAGGRPPRCGRQAHHRRRKAPSGALLPHTMRGLKAPLYGRKAPSGATPAHHVRTQGPSVREASTPGAGGRPRPVLLPHTMCGLKAPRCGRQSLHVRAQGPSVWEACTPYAGGKGPLW</sequence>
<feature type="region of interest" description="Disordered" evidence="1">
    <location>
        <begin position="73"/>
        <end position="117"/>
    </location>
</feature>